<reference evidence="11" key="2">
    <citation type="submission" date="2015-01" db="EMBL/GenBank/DDBJ databases">
        <title>Evolutionary Origins and Diversification of the Mycorrhizal Mutualists.</title>
        <authorList>
            <consortium name="DOE Joint Genome Institute"/>
            <consortium name="Mycorrhizal Genomics Consortium"/>
            <person name="Kohler A."/>
            <person name="Kuo A."/>
            <person name="Nagy L.G."/>
            <person name="Floudas D."/>
            <person name="Copeland A."/>
            <person name="Barry K.W."/>
            <person name="Cichocki N."/>
            <person name="Veneault-Fourrey C."/>
            <person name="LaButti K."/>
            <person name="Lindquist E.A."/>
            <person name="Lipzen A."/>
            <person name="Lundell T."/>
            <person name="Morin E."/>
            <person name="Murat C."/>
            <person name="Riley R."/>
            <person name="Ohm R."/>
            <person name="Sun H."/>
            <person name="Tunlid A."/>
            <person name="Henrissat B."/>
            <person name="Grigoriev I.V."/>
            <person name="Hibbett D.S."/>
            <person name="Martin F."/>
        </authorList>
    </citation>
    <scope>NUCLEOTIDE SEQUENCE [LARGE SCALE GENOMIC DNA]</scope>
    <source>
        <strain evidence="11">MUT 4182</strain>
    </source>
</reference>
<dbReference type="GO" id="GO:0035673">
    <property type="term" value="F:oligopeptide transmembrane transporter activity"/>
    <property type="evidence" value="ECO:0007669"/>
    <property type="project" value="InterPro"/>
</dbReference>
<feature type="transmembrane region" description="Helical" evidence="9">
    <location>
        <begin position="185"/>
        <end position="210"/>
    </location>
</feature>
<keyword evidence="8 9" id="KW-0472">Membrane</keyword>
<protein>
    <submittedName>
        <fullName evidence="10">Uncharacterized protein</fullName>
    </submittedName>
</protein>
<feature type="transmembrane region" description="Helical" evidence="9">
    <location>
        <begin position="60"/>
        <end position="79"/>
    </location>
</feature>
<keyword evidence="5" id="KW-0571">Peptide transport</keyword>
<evidence type="ECO:0000256" key="1">
    <source>
        <dbReference type="ARBA" id="ARBA00004141"/>
    </source>
</evidence>
<dbReference type="Proteomes" id="UP000054248">
    <property type="component" value="Unassembled WGS sequence"/>
</dbReference>
<dbReference type="GO" id="GO:0015031">
    <property type="term" value="P:protein transport"/>
    <property type="evidence" value="ECO:0007669"/>
    <property type="project" value="UniProtKB-KW"/>
</dbReference>
<comment type="similarity">
    <text evidence="2">Belongs to the oligopeptide OPT transporter family.</text>
</comment>
<keyword evidence="4 9" id="KW-0812">Transmembrane</keyword>
<name>A0A0C3QPC8_9AGAM</name>
<evidence type="ECO:0000256" key="6">
    <source>
        <dbReference type="ARBA" id="ARBA00022927"/>
    </source>
</evidence>
<reference evidence="10 11" key="1">
    <citation type="submission" date="2014-04" db="EMBL/GenBank/DDBJ databases">
        <authorList>
            <consortium name="DOE Joint Genome Institute"/>
            <person name="Kuo A."/>
            <person name="Girlanda M."/>
            <person name="Perotto S."/>
            <person name="Kohler A."/>
            <person name="Nagy L.G."/>
            <person name="Floudas D."/>
            <person name="Copeland A."/>
            <person name="Barry K.W."/>
            <person name="Cichocki N."/>
            <person name="Veneault-Fourrey C."/>
            <person name="LaButti K."/>
            <person name="Lindquist E.A."/>
            <person name="Lipzen A."/>
            <person name="Lundell T."/>
            <person name="Morin E."/>
            <person name="Murat C."/>
            <person name="Sun H."/>
            <person name="Tunlid A."/>
            <person name="Henrissat B."/>
            <person name="Grigoriev I.V."/>
            <person name="Hibbett D.S."/>
            <person name="Martin F."/>
            <person name="Nordberg H.P."/>
            <person name="Cantor M.N."/>
            <person name="Hua S.X."/>
        </authorList>
    </citation>
    <scope>NUCLEOTIDE SEQUENCE [LARGE SCALE GENOMIC DNA]</scope>
    <source>
        <strain evidence="10 11">MUT 4182</strain>
    </source>
</reference>
<accession>A0A0C3QPC8</accession>
<dbReference type="InterPro" id="IPR004648">
    <property type="entry name" value="Oligpept_transpt"/>
</dbReference>
<dbReference type="AlphaFoldDB" id="A0A0C3QPC8"/>
<keyword evidence="6" id="KW-0653">Protein transport</keyword>
<dbReference type="HOGENOM" id="CLU_1134263_0_0_1"/>
<dbReference type="GO" id="GO:0016020">
    <property type="term" value="C:membrane"/>
    <property type="evidence" value="ECO:0007669"/>
    <property type="project" value="UniProtKB-SubCell"/>
</dbReference>
<evidence type="ECO:0000256" key="2">
    <source>
        <dbReference type="ARBA" id="ARBA00008807"/>
    </source>
</evidence>
<gene>
    <name evidence="10" type="ORF">M407DRAFT_21723</name>
</gene>
<evidence type="ECO:0000313" key="10">
    <source>
        <dbReference type="EMBL" id="KIO29154.1"/>
    </source>
</evidence>
<evidence type="ECO:0000256" key="5">
    <source>
        <dbReference type="ARBA" id="ARBA00022856"/>
    </source>
</evidence>
<evidence type="ECO:0000256" key="7">
    <source>
        <dbReference type="ARBA" id="ARBA00022989"/>
    </source>
</evidence>
<sequence length="245" mass="26806">MTTSLIPLNLYAQVIPGLMLPGQPIAALMMKNVVLEAIKSGSIFAQDQKLSHYMKVPPRATLLAQVVAATLAVVVQVGVQNLVFQVVPDACTPNQANEITCNVLGVQFTSSLVWGLIGPRRLFGKDGIYRFHPYGILIGAILPVVLGPLGVPPATGINYSSWFLLGFVTQYLVRRRKPQWWLKYNYILSSALDSGTIVGILLVFLCLYLPKQGTLTLNWWGNTVWQNTADAAGVAYYPTDPDIGF</sequence>
<dbReference type="EMBL" id="KN822986">
    <property type="protein sequence ID" value="KIO29154.1"/>
    <property type="molecule type" value="Genomic_DNA"/>
</dbReference>
<feature type="transmembrane region" description="Helical" evidence="9">
    <location>
        <begin position="131"/>
        <end position="151"/>
    </location>
</feature>
<keyword evidence="11" id="KW-1185">Reference proteome</keyword>
<proteinExistence type="inferred from homology"/>
<comment type="subcellular location">
    <subcellularLocation>
        <location evidence="1">Membrane</location>
        <topology evidence="1">Multi-pass membrane protein</topology>
    </subcellularLocation>
</comment>
<keyword evidence="7 9" id="KW-1133">Transmembrane helix</keyword>
<dbReference type="STRING" id="1051891.A0A0C3QPC8"/>
<dbReference type="PANTHER" id="PTHR22601">
    <property type="entry name" value="ISP4 LIKE PROTEIN"/>
    <property type="match status" value="1"/>
</dbReference>
<keyword evidence="3" id="KW-0813">Transport</keyword>
<evidence type="ECO:0000256" key="3">
    <source>
        <dbReference type="ARBA" id="ARBA00022448"/>
    </source>
</evidence>
<organism evidence="10 11">
    <name type="scientific">Tulasnella calospora MUT 4182</name>
    <dbReference type="NCBI Taxonomy" id="1051891"/>
    <lineage>
        <taxon>Eukaryota</taxon>
        <taxon>Fungi</taxon>
        <taxon>Dikarya</taxon>
        <taxon>Basidiomycota</taxon>
        <taxon>Agaricomycotina</taxon>
        <taxon>Agaricomycetes</taxon>
        <taxon>Cantharellales</taxon>
        <taxon>Tulasnellaceae</taxon>
        <taxon>Tulasnella</taxon>
    </lineage>
</organism>
<dbReference type="OrthoDB" id="2988240at2759"/>
<evidence type="ECO:0000256" key="8">
    <source>
        <dbReference type="ARBA" id="ARBA00023136"/>
    </source>
</evidence>
<dbReference type="Pfam" id="PF03169">
    <property type="entry name" value="OPT"/>
    <property type="match status" value="1"/>
</dbReference>
<evidence type="ECO:0000256" key="4">
    <source>
        <dbReference type="ARBA" id="ARBA00022692"/>
    </source>
</evidence>
<evidence type="ECO:0000256" key="9">
    <source>
        <dbReference type="SAM" id="Phobius"/>
    </source>
</evidence>
<dbReference type="InterPro" id="IPR004813">
    <property type="entry name" value="OPT"/>
</dbReference>
<evidence type="ECO:0000313" key="11">
    <source>
        <dbReference type="Proteomes" id="UP000054248"/>
    </source>
</evidence>